<feature type="region of interest" description="Disordered" evidence="1">
    <location>
        <begin position="171"/>
        <end position="197"/>
    </location>
</feature>
<dbReference type="AlphaFoldDB" id="A0A7R9V0N3"/>
<evidence type="ECO:0000256" key="1">
    <source>
        <dbReference type="SAM" id="MobiDB-lite"/>
    </source>
</evidence>
<proteinExistence type="predicted"/>
<name>A0A7R9V0N3_9CHLO</name>
<gene>
    <name evidence="2" type="ORF">CEUR00632_LOCUS1520</name>
</gene>
<dbReference type="EMBL" id="HBEC01003301">
    <property type="protein sequence ID" value="CAD8281485.1"/>
    <property type="molecule type" value="Transcribed_RNA"/>
</dbReference>
<sequence length="314" mass="31645">MPPSLLAGRLFLHEPLKTLMPTPHSGVLPLFLQAICFLHDPLNPLTGEVAKKGADMALRSVDAARSSVASVSSIDDFDVHDVLNAPEDVNPAHSRLLALLLSMILSGAVSATGVGDAVGSAALMAAQAVVPPDVVRAISAAAGQANDADAGAVETQSEQVVSPFASYSIGQLQPQQPTGSGGAVPLTQGQAQASDGPQRRLVAALSLQRAPSLAPALSAGLAHAASGEAGLAGAMGMAASTAMRVLRADARLGMADLDNVVESVLDSINETLDEDGDGRMATARSDELMPNLPHLLRGGGGGGGSTRSHSALVG</sequence>
<organism evidence="2">
    <name type="scientific">Chlamydomonas euryale</name>
    <dbReference type="NCBI Taxonomy" id="1486919"/>
    <lineage>
        <taxon>Eukaryota</taxon>
        <taxon>Viridiplantae</taxon>
        <taxon>Chlorophyta</taxon>
        <taxon>core chlorophytes</taxon>
        <taxon>Chlorophyceae</taxon>
        <taxon>CS clade</taxon>
        <taxon>Chlamydomonadales</taxon>
        <taxon>Chlamydomonadaceae</taxon>
        <taxon>Chlamydomonas</taxon>
    </lineage>
</organism>
<accession>A0A7R9V0N3</accession>
<reference evidence="2" key="1">
    <citation type="submission" date="2021-01" db="EMBL/GenBank/DDBJ databases">
        <authorList>
            <person name="Corre E."/>
            <person name="Pelletier E."/>
            <person name="Niang G."/>
            <person name="Scheremetjew M."/>
            <person name="Finn R."/>
            <person name="Kale V."/>
            <person name="Holt S."/>
            <person name="Cochrane G."/>
            <person name="Meng A."/>
            <person name="Brown T."/>
            <person name="Cohen L."/>
        </authorList>
    </citation>
    <scope>NUCLEOTIDE SEQUENCE</scope>
    <source>
        <strain evidence="2">CCMP219</strain>
    </source>
</reference>
<feature type="region of interest" description="Disordered" evidence="1">
    <location>
        <begin position="284"/>
        <end position="314"/>
    </location>
</feature>
<evidence type="ECO:0000313" key="2">
    <source>
        <dbReference type="EMBL" id="CAD8281485.1"/>
    </source>
</evidence>
<protein>
    <submittedName>
        <fullName evidence="2">Uncharacterized protein</fullName>
    </submittedName>
</protein>